<comment type="function">
    <text evidence="10">Scaffold protein component of the PI(3,5)P2 regulatory complex which regulates both the synthesis and turnover of phosphatidylinositol 3,5-bisphosphate (PtdIns(3,5)P2). Pentamerizes into a star-shaped structure and nucleates the assembly of the complex. The pentamer binds a single copy each of PIKFYVE and FIG4 and coordinates both PIKfyve kinase activity and FIG4 phosphatase activity, being required to maintain normal levels of phosphatidylinositol 3-phosphate (PtdIns(3)P) and phosphatidylinositol 5-phosphate (PtdIns(5)P). Plays a role in the biogenesis of endosome carrier vesicles (ECV) / multivesicular bodies (MVB) transport intermediates from early endosomes.</text>
</comment>
<dbReference type="InterPro" id="IPR011989">
    <property type="entry name" value="ARM-like"/>
</dbReference>
<dbReference type="InterPro" id="IPR016024">
    <property type="entry name" value="ARM-type_fold"/>
</dbReference>
<evidence type="ECO:0000256" key="1">
    <source>
        <dbReference type="ARBA" id="ARBA00004524"/>
    </source>
</evidence>
<protein>
    <recommendedName>
        <fullName evidence="4">Protein VAC14 homolog</fullName>
    </recommendedName>
</protein>
<dbReference type="FunFam" id="1.25.10.10:FF:001093">
    <property type="entry name" value="Vac14, PIKFYVE complex component"/>
    <property type="match status" value="1"/>
</dbReference>
<organism evidence="14 15">
    <name type="scientific">Cyprinus carpio carpio</name>
    <dbReference type="NCBI Taxonomy" id="630221"/>
    <lineage>
        <taxon>Eukaryota</taxon>
        <taxon>Metazoa</taxon>
        <taxon>Chordata</taxon>
        <taxon>Craniata</taxon>
        <taxon>Vertebrata</taxon>
        <taxon>Euteleostomi</taxon>
        <taxon>Actinopterygii</taxon>
        <taxon>Neopterygii</taxon>
        <taxon>Teleostei</taxon>
        <taxon>Ostariophysi</taxon>
        <taxon>Cypriniformes</taxon>
        <taxon>Cyprinidae</taxon>
        <taxon>Cyprininae</taxon>
        <taxon>Cyprinus</taxon>
    </lineage>
</organism>
<evidence type="ECO:0000256" key="4">
    <source>
        <dbReference type="ARBA" id="ARBA00013840"/>
    </source>
</evidence>
<comment type="subcellular location">
    <subcellularLocation>
        <location evidence="2">Endosome membrane</location>
    </subcellularLocation>
    <subcellularLocation>
        <location evidence="1">Microsome membrane</location>
    </subcellularLocation>
</comment>
<dbReference type="GO" id="GO:0010008">
    <property type="term" value="C:endosome membrane"/>
    <property type="evidence" value="ECO:0007669"/>
    <property type="project" value="UniProtKB-SubCell"/>
</dbReference>
<keyword evidence="6" id="KW-0967">Endosome</keyword>
<reference evidence="14" key="2">
    <citation type="submission" date="2025-09" db="UniProtKB">
        <authorList>
            <consortium name="Ensembl"/>
        </authorList>
    </citation>
    <scope>IDENTIFICATION</scope>
</reference>
<dbReference type="PANTHER" id="PTHR16023">
    <property type="entry name" value="TAX1 BINDING PROTEIN-RELATED"/>
    <property type="match status" value="1"/>
</dbReference>
<feature type="region of interest" description="Disordered" evidence="12">
    <location>
        <begin position="332"/>
        <end position="360"/>
    </location>
</feature>
<dbReference type="GeneTree" id="ENSGT00390000008385"/>
<feature type="domain" description="Vacuolar protein 14 C-terminal Fig4-binding" evidence="13">
    <location>
        <begin position="531"/>
        <end position="709"/>
    </location>
</feature>
<comment type="subunit">
    <text evidence="11">Forms pentamers. Component of the PI(3,5)P2 regulatory complex/PAS complex, at least composed of PIKFYVE, FIG4 and VAC14. VAC14 nucleates the assembly of the complex and serves as a scaffold by pentamerizing into a star-shaped structure, which can bind a single copy each of PIKFYVE and FIG4 and coordinates their activities. Interacts with NOS1.</text>
</comment>
<evidence type="ECO:0000256" key="3">
    <source>
        <dbReference type="ARBA" id="ARBA00010225"/>
    </source>
</evidence>
<dbReference type="SUPFAM" id="SSF48371">
    <property type="entry name" value="ARM repeat"/>
    <property type="match status" value="1"/>
</dbReference>
<evidence type="ECO:0000256" key="2">
    <source>
        <dbReference type="ARBA" id="ARBA00004608"/>
    </source>
</evidence>
<evidence type="ECO:0000313" key="15">
    <source>
        <dbReference type="Proteomes" id="UP001108240"/>
    </source>
</evidence>
<sequence>MNTEKDFSPLTPNIVRALNDKLYEKRKVAALEIEKLVREFVAQNNSAQIRHVIQILATEFALSQHPHSRKGGLIGLAACSIALGKDSGLYLKELIDPVLTCFNDSDSRLRYYACEALYNIVKVARGAVLPHFNVLFDGLSKLAADPDPNVKSGSELLDRLLKDIVTESNKFDLVAFVPLLRERIYSNNQYARQFIISWIHVLESVPDINLLDYLPEFLDGLFQILGDSSKEIRRICEVVLGEFLKEIKKNPSSVKFAEMANILVIHSYDLIQLTSMTWMREFIQLAGRVVLPYSSGILTAVLPCLSYDDRKKSTKEAASACNHSLMKLVTPEDDVDDEESQTKSSPQSDGSPSKKESDLNGKSYCRISTRSLICCVLCSSDRPAVTLDLDGIVQVLDRHLHDSSTGMMTRIAVLKWLYHLYIKTPRKMFKHTDSLFPMLLKTLSDESDEVILKDLEVLAEIASSPAGQTDASGSCNNSDSKTELHIPGGVRDGQPVVVGCKVTDLSPSTPSMNSYFYKFMINLLKRFSLERKLLEMRGAFIIRQLCLLLHAENIFHSMADILLKEEDLKFASTMVQTLNTILLTSAELFQLRNQLKDLRTQESCALFCCLYRSWCHNPVATVSLCFLTQNYRHAYDLIQKFGDLEVTVDFLMEVDKLVQLIESPIFTYLRLQLLDVEHNPYLIKALYGLLMLLPQSQAFQLLSHRLSCVPNPELMRTVEDPKAPVKDKRLAQPHIDYSELLQHFDRVQSKHLEVRHQRAGRSEHPDRKL</sequence>
<keyword evidence="15" id="KW-1185">Reference proteome</keyword>
<evidence type="ECO:0000256" key="5">
    <source>
        <dbReference type="ARBA" id="ARBA00022737"/>
    </source>
</evidence>
<dbReference type="Pfam" id="PF11916">
    <property type="entry name" value="Vac14_Fig4_bd"/>
    <property type="match status" value="1"/>
</dbReference>
<evidence type="ECO:0000256" key="10">
    <source>
        <dbReference type="ARBA" id="ARBA00045654"/>
    </source>
</evidence>
<evidence type="ECO:0000256" key="9">
    <source>
        <dbReference type="ARBA" id="ARBA00023136"/>
    </source>
</evidence>
<evidence type="ECO:0000256" key="12">
    <source>
        <dbReference type="SAM" id="MobiDB-lite"/>
    </source>
</evidence>
<dbReference type="GO" id="GO:0006661">
    <property type="term" value="P:phosphatidylinositol biosynthetic process"/>
    <property type="evidence" value="ECO:0007669"/>
    <property type="project" value="InterPro"/>
</dbReference>
<evidence type="ECO:0000256" key="11">
    <source>
        <dbReference type="ARBA" id="ARBA00047092"/>
    </source>
</evidence>
<keyword evidence="5" id="KW-0677">Repeat</keyword>
<name>A0A8C1CNK6_CYPCA</name>
<evidence type="ECO:0000256" key="6">
    <source>
        <dbReference type="ARBA" id="ARBA00022753"/>
    </source>
</evidence>
<evidence type="ECO:0000259" key="13">
    <source>
        <dbReference type="Pfam" id="PF11916"/>
    </source>
</evidence>
<dbReference type="Gene3D" id="1.25.10.10">
    <property type="entry name" value="Leucine-rich Repeat Variant"/>
    <property type="match status" value="2"/>
</dbReference>
<evidence type="ECO:0000313" key="14">
    <source>
        <dbReference type="Ensembl" id="ENSCCRP00000051490.2"/>
    </source>
</evidence>
<accession>A0A8C1CNK6</accession>
<evidence type="ECO:0000256" key="7">
    <source>
        <dbReference type="ARBA" id="ARBA00022824"/>
    </source>
</evidence>
<comment type="similarity">
    <text evidence="3">Belongs to the VAC14 family.</text>
</comment>
<proteinExistence type="inferred from homology"/>
<dbReference type="InterPro" id="IPR021841">
    <property type="entry name" value="VAC14_Fig4p-bd"/>
</dbReference>
<dbReference type="Proteomes" id="UP001108240">
    <property type="component" value="Unplaced"/>
</dbReference>
<dbReference type="PANTHER" id="PTHR16023:SF0">
    <property type="entry name" value="PROTEIN VAC14 HOMOLOG"/>
    <property type="match status" value="1"/>
</dbReference>
<dbReference type="Ensembl" id="ENSCCRT00000055801.2">
    <property type="protein sequence ID" value="ENSCCRP00000051490.2"/>
    <property type="gene ID" value="ENSCCRG00000036577.2"/>
</dbReference>
<keyword evidence="8" id="KW-0492">Microsome</keyword>
<keyword evidence="7" id="KW-0256">Endoplasmic reticulum</keyword>
<feature type="compositionally biased region" description="Polar residues" evidence="12">
    <location>
        <begin position="342"/>
        <end position="351"/>
    </location>
</feature>
<dbReference type="Pfam" id="PF12755">
    <property type="entry name" value="Vac14_Fab1_bd"/>
    <property type="match status" value="1"/>
</dbReference>
<dbReference type="InterPro" id="IPR026825">
    <property type="entry name" value="Vac14"/>
</dbReference>
<evidence type="ECO:0000256" key="8">
    <source>
        <dbReference type="ARBA" id="ARBA00022848"/>
    </source>
</evidence>
<reference evidence="14" key="1">
    <citation type="submission" date="2025-08" db="UniProtKB">
        <authorList>
            <consortium name="Ensembl"/>
        </authorList>
    </citation>
    <scope>IDENTIFICATION</scope>
</reference>
<keyword evidence="9" id="KW-0472">Membrane</keyword>
<dbReference type="AlphaFoldDB" id="A0A8C1CNK6"/>
<dbReference type="GO" id="GO:0070772">
    <property type="term" value="C:PAS complex"/>
    <property type="evidence" value="ECO:0007669"/>
    <property type="project" value="InterPro"/>
</dbReference>